<dbReference type="Gene3D" id="3.40.220.10">
    <property type="entry name" value="Leucine Aminopeptidase, subunit E, domain 1"/>
    <property type="match status" value="1"/>
</dbReference>
<comment type="caution">
    <text evidence="1">The sequence shown here is derived from an EMBL/GenBank/DDBJ whole genome shotgun (WGS) entry which is preliminary data.</text>
</comment>
<dbReference type="InterPro" id="IPR043472">
    <property type="entry name" value="Macro_dom-like"/>
</dbReference>
<evidence type="ECO:0008006" key="3">
    <source>
        <dbReference type="Google" id="ProtNLM"/>
    </source>
</evidence>
<dbReference type="AlphaFoldDB" id="A0AAD4KRA7"/>
<accession>A0AAD4KRA7</accession>
<gene>
    <name evidence="1" type="ORF">BGW36DRAFT_454896</name>
</gene>
<reference evidence="1" key="1">
    <citation type="submission" date="2021-12" db="EMBL/GenBank/DDBJ databases">
        <title>Convergent genome expansion in fungi linked to evolution of root-endophyte symbiosis.</title>
        <authorList>
            <consortium name="DOE Joint Genome Institute"/>
            <person name="Ke Y.-H."/>
            <person name="Bonito G."/>
            <person name="Liao H.-L."/>
            <person name="Looney B."/>
            <person name="Rojas-Flechas A."/>
            <person name="Nash J."/>
            <person name="Hameed K."/>
            <person name="Schadt C."/>
            <person name="Martin F."/>
            <person name="Crous P.W."/>
            <person name="Miettinen O."/>
            <person name="Magnuson J.K."/>
            <person name="Labbe J."/>
            <person name="Jacobson D."/>
            <person name="Doktycz M.J."/>
            <person name="Veneault-Fourrey C."/>
            <person name="Kuo A."/>
            <person name="Mondo S."/>
            <person name="Calhoun S."/>
            <person name="Riley R."/>
            <person name="Ohm R."/>
            <person name="LaButti K."/>
            <person name="Andreopoulos B."/>
            <person name="Pangilinan J."/>
            <person name="Nolan M."/>
            <person name="Tritt A."/>
            <person name="Clum A."/>
            <person name="Lipzen A."/>
            <person name="Daum C."/>
            <person name="Barry K."/>
            <person name="Grigoriev I.V."/>
            <person name="Vilgalys R."/>
        </authorList>
    </citation>
    <scope>NUCLEOTIDE SEQUENCE</scope>
    <source>
        <strain evidence="1">PMI_201</strain>
    </source>
</reference>
<dbReference type="SUPFAM" id="SSF52949">
    <property type="entry name" value="Macro domain-like"/>
    <property type="match status" value="1"/>
</dbReference>
<evidence type="ECO:0000313" key="1">
    <source>
        <dbReference type="EMBL" id="KAH8694289.1"/>
    </source>
</evidence>
<dbReference type="Proteomes" id="UP001201262">
    <property type="component" value="Unassembled WGS sequence"/>
</dbReference>
<dbReference type="GeneID" id="70252199"/>
<organism evidence="1 2">
    <name type="scientific">Talaromyces proteolyticus</name>
    <dbReference type="NCBI Taxonomy" id="1131652"/>
    <lineage>
        <taxon>Eukaryota</taxon>
        <taxon>Fungi</taxon>
        <taxon>Dikarya</taxon>
        <taxon>Ascomycota</taxon>
        <taxon>Pezizomycotina</taxon>
        <taxon>Eurotiomycetes</taxon>
        <taxon>Eurotiomycetidae</taxon>
        <taxon>Eurotiales</taxon>
        <taxon>Trichocomaceae</taxon>
        <taxon>Talaromyces</taxon>
        <taxon>Talaromyces sect. Bacilispori</taxon>
    </lineage>
</organism>
<evidence type="ECO:0000313" key="2">
    <source>
        <dbReference type="Proteomes" id="UP001201262"/>
    </source>
</evidence>
<keyword evidence="2" id="KW-1185">Reference proteome</keyword>
<dbReference type="EMBL" id="JAJTJA010000009">
    <property type="protein sequence ID" value="KAH8694289.1"/>
    <property type="molecule type" value="Genomic_DNA"/>
</dbReference>
<sequence>MPTYPQYSEIRLLFKEKKNKKNFVIINHASKHAAKNTTSLHGGKRHQTLEQALHTTWPIHAQSFRTNTINENLRSLPKEHQFDLIVSIANSNWILGGGFDDAISRTFCLPKHDYRSLTDAAQRKMYDQWRGFSPPGTYTIVTLPPELQATNQRVCKYLALCPTMRSPSAANWNRDVVYESIWSLLCEVDRWNSNNTDDRLTRDGKINRILMTPLATGTGGVSTERWAKQLVLALKHFSDALENPQRWRNLEWAGLYHEVTEVERTWVGSWLFP</sequence>
<protein>
    <recommendedName>
        <fullName evidence="3">Macro domain-like protein</fullName>
    </recommendedName>
</protein>
<dbReference type="RefSeq" id="XP_046069959.1">
    <property type="nucleotide sequence ID" value="XM_046221912.1"/>
</dbReference>
<name>A0AAD4KRA7_9EURO</name>
<proteinExistence type="predicted"/>